<dbReference type="Pfam" id="PF01712">
    <property type="entry name" value="dNK"/>
    <property type="match status" value="1"/>
</dbReference>
<evidence type="ECO:0000313" key="2">
    <source>
        <dbReference type="EMBL" id="QHT94192.1"/>
    </source>
</evidence>
<reference evidence="2" key="1">
    <citation type="journal article" date="2020" name="Nature">
        <title>Giant virus diversity and host interactions through global metagenomics.</title>
        <authorList>
            <person name="Schulz F."/>
            <person name="Roux S."/>
            <person name="Paez-Espino D."/>
            <person name="Jungbluth S."/>
            <person name="Walsh D.A."/>
            <person name="Denef V.J."/>
            <person name="McMahon K.D."/>
            <person name="Konstantinidis K.T."/>
            <person name="Eloe-Fadrosh E.A."/>
            <person name="Kyrpides N.C."/>
            <person name="Woyke T."/>
        </authorList>
    </citation>
    <scope>NUCLEOTIDE SEQUENCE</scope>
    <source>
        <strain evidence="2">GVMAG-M-3300024258-28</strain>
    </source>
</reference>
<dbReference type="Gene3D" id="3.40.50.300">
    <property type="entry name" value="P-loop containing nucleotide triphosphate hydrolases"/>
    <property type="match status" value="1"/>
</dbReference>
<dbReference type="PANTHER" id="PTHR10513:SF35">
    <property type="entry name" value="DEOXYADENOSINE KINASE"/>
    <property type="match status" value="1"/>
</dbReference>
<dbReference type="GO" id="GO:0005737">
    <property type="term" value="C:cytoplasm"/>
    <property type="evidence" value="ECO:0007669"/>
    <property type="project" value="TreeGrafter"/>
</dbReference>
<name>A0A6C0IMH5_9ZZZZ</name>
<sequence>MPVILSIEGNIGSGKSTILKYLQDNNQNDAIIFLKEPVDKWEKIKDNEGLTLLEHFYKDPSKHAFMFQIMAFATRMQILKETIEKNPDCKMVVCERSILADQQVFANMLHTDGLIDSMGISIYTTMANNYLKDYPLDGVIYIDADPSICSDRINKRKRTGESTISVDYLNQCKEYHDNWLKHYPIYKQVPETTASDQPLLLHIKTNENAEFNTQNKNDVANNWLEQIQTFINSFNP</sequence>
<dbReference type="SUPFAM" id="SSF52540">
    <property type="entry name" value="P-loop containing nucleoside triphosphate hydrolases"/>
    <property type="match status" value="1"/>
</dbReference>
<dbReference type="GO" id="GO:0019136">
    <property type="term" value="F:deoxynucleoside kinase activity"/>
    <property type="evidence" value="ECO:0007669"/>
    <property type="project" value="InterPro"/>
</dbReference>
<dbReference type="InterPro" id="IPR031314">
    <property type="entry name" value="DNK_dom"/>
</dbReference>
<dbReference type="AlphaFoldDB" id="A0A6C0IMH5"/>
<accession>A0A6C0IMH5</accession>
<dbReference type="EMBL" id="MN740217">
    <property type="protein sequence ID" value="QHT94192.1"/>
    <property type="molecule type" value="Genomic_DNA"/>
</dbReference>
<proteinExistence type="predicted"/>
<dbReference type="InterPro" id="IPR002624">
    <property type="entry name" value="DCK/DGK"/>
</dbReference>
<dbReference type="PIRSF" id="PIRSF000705">
    <property type="entry name" value="DNK"/>
    <property type="match status" value="1"/>
</dbReference>
<organism evidence="2">
    <name type="scientific">viral metagenome</name>
    <dbReference type="NCBI Taxonomy" id="1070528"/>
    <lineage>
        <taxon>unclassified sequences</taxon>
        <taxon>metagenomes</taxon>
        <taxon>organismal metagenomes</taxon>
    </lineage>
</organism>
<dbReference type="InterPro" id="IPR027417">
    <property type="entry name" value="P-loop_NTPase"/>
</dbReference>
<feature type="domain" description="Deoxynucleoside kinase" evidence="1">
    <location>
        <begin position="5"/>
        <end position="225"/>
    </location>
</feature>
<dbReference type="GO" id="GO:0005524">
    <property type="term" value="F:ATP binding"/>
    <property type="evidence" value="ECO:0007669"/>
    <property type="project" value="InterPro"/>
</dbReference>
<protein>
    <recommendedName>
        <fullName evidence="1">Deoxynucleoside kinase domain-containing protein</fullName>
    </recommendedName>
</protein>
<dbReference type="CDD" id="cd01673">
    <property type="entry name" value="dNK"/>
    <property type="match status" value="1"/>
</dbReference>
<evidence type="ECO:0000259" key="1">
    <source>
        <dbReference type="Pfam" id="PF01712"/>
    </source>
</evidence>
<dbReference type="InterPro" id="IPR050566">
    <property type="entry name" value="Deoxyribonucleoside_kinase"/>
</dbReference>
<dbReference type="PANTHER" id="PTHR10513">
    <property type="entry name" value="DEOXYNUCLEOSIDE KINASE"/>
    <property type="match status" value="1"/>
</dbReference>